<evidence type="ECO:0000313" key="2">
    <source>
        <dbReference type="Proteomes" id="UP001479436"/>
    </source>
</evidence>
<proteinExistence type="predicted"/>
<dbReference type="EMBL" id="JASJQH010007062">
    <property type="protein sequence ID" value="KAK9719092.1"/>
    <property type="molecule type" value="Genomic_DNA"/>
</dbReference>
<keyword evidence="2" id="KW-1185">Reference proteome</keyword>
<accession>A0ABR2W3R7</accession>
<evidence type="ECO:0000313" key="1">
    <source>
        <dbReference type="EMBL" id="KAK9719092.1"/>
    </source>
</evidence>
<comment type="caution">
    <text evidence="1">The sequence shown here is derived from an EMBL/GenBank/DDBJ whole genome shotgun (WGS) entry which is preliminary data.</text>
</comment>
<organism evidence="1 2">
    <name type="scientific">Basidiobolus ranarum</name>
    <dbReference type="NCBI Taxonomy" id="34480"/>
    <lineage>
        <taxon>Eukaryota</taxon>
        <taxon>Fungi</taxon>
        <taxon>Fungi incertae sedis</taxon>
        <taxon>Zoopagomycota</taxon>
        <taxon>Entomophthoromycotina</taxon>
        <taxon>Basidiobolomycetes</taxon>
        <taxon>Basidiobolales</taxon>
        <taxon>Basidiobolaceae</taxon>
        <taxon>Basidiobolus</taxon>
    </lineage>
</organism>
<sequence>MEVTAVEVAENTVVVVDQAVTMEVMVVEVAENTVVAVVDQVATMEVMVVDQVVITEATAVEAAENTVVVDQAATIEAMVVEAVDQPINTRYNIIKMKKLYGFCIHIHKYLSKYISIGEIKLN</sequence>
<protein>
    <submittedName>
        <fullName evidence="1">Uncharacterized protein</fullName>
    </submittedName>
</protein>
<name>A0ABR2W3R7_9FUNG</name>
<reference evidence="1 2" key="1">
    <citation type="submission" date="2023-04" db="EMBL/GenBank/DDBJ databases">
        <title>Genome of Basidiobolus ranarum AG-B5.</title>
        <authorList>
            <person name="Stajich J.E."/>
            <person name="Carter-House D."/>
            <person name="Gryganskyi A."/>
        </authorList>
    </citation>
    <scope>NUCLEOTIDE SEQUENCE [LARGE SCALE GENOMIC DNA]</scope>
    <source>
        <strain evidence="1 2">AG-B5</strain>
    </source>
</reference>
<gene>
    <name evidence="1" type="ORF">K7432_005015</name>
</gene>
<dbReference type="Proteomes" id="UP001479436">
    <property type="component" value="Unassembled WGS sequence"/>
</dbReference>